<dbReference type="RefSeq" id="WP_281483866.1">
    <property type="nucleotide sequence ID" value="NZ_CP124543.1"/>
</dbReference>
<feature type="domain" description="SGNH hydrolase-type esterase" evidence="1">
    <location>
        <begin position="13"/>
        <end position="185"/>
    </location>
</feature>
<dbReference type="SUPFAM" id="SSF52266">
    <property type="entry name" value="SGNH hydrolase"/>
    <property type="match status" value="1"/>
</dbReference>
<sequence length="203" mass="23195">MTEKLGLQIRICFIGESFVNGTGDPEYLGWAGRICVSANQKGHEITYYNLGVRRETSTELKNRWLQEVSYRLPKIYDGRVVFCFGVNDTTIENGKLRVSPTESIENIRNVLSDARQLYPVLMVSPLPIADDEQNQRIADLAKQYALVCNELDVPYLNVFPVLEKSHIWIDEAKANDGAHPRAAGYTELARIIETWDAWLNWFN</sequence>
<dbReference type="AlphaFoldDB" id="A0AAJ6NUA1"/>
<dbReference type="Proteomes" id="UP001223520">
    <property type="component" value="Chromosome"/>
</dbReference>
<dbReference type="KEGG" id="hbq:QI031_03660"/>
<evidence type="ECO:0000313" key="3">
    <source>
        <dbReference type="Proteomes" id="UP001223520"/>
    </source>
</evidence>
<dbReference type="InterPro" id="IPR036514">
    <property type="entry name" value="SGNH_hydro_sf"/>
</dbReference>
<dbReference type="Pfam" id="PF13472">
    <property type="entry name" value="Lipase_GDSL_2"/>
    <property type="match status" value="1"/>
</dbReference>
<evidence type="ECO:0000313" key="2">
    <source>
        <dbReference type="EMBL" id="WGV26619.1"/>
    </source>
</evidence>
<gene>
    <name evidence="2" type="ORF">QI031_03660</name>
</gene>
<dbReference type="InterPro" id="IPR013830">
    <property type="entry name" value="SGNH_hydro"/>
</dbReference>
<dbReference type="GO" id="GO:0004622">
    <property type="term" value="F:phosphatidylcholine lysophospholipase activity"/>
    <property type="evidence" value="ECO:0007669"/>
    <property type="project" value="TreeGrafter"/>
</dbReference>
<name>A0AAJ6NUA1_9CYAN</name>
<dbReference type="Gene3D" id="3.40.50.1110">
    <property type="entry name" value="SGNH hydrolase"/>
    <property type="match status" value="1"/>
</dbReference>
<evidence type="ECO:0000259" key="1">
    <source>
        <dbReference type="Pfam" id="PF13472"/>
    </source>
</evidence>
<proteinExistence type="predicted"/>
<protein>
    <submittedName>
        <fullName evidence="2">GDSL-type esterase/lipase family protein</fullName>
    </submittedName>
</protein>
<reference evidence="2 3" key="1">
    <citation type="journal article" date="2023" name="Limnol Oceanogr Lett">
        <title>Environmental adaptations by the intertidal Antarctic cyanobacterium Halotia branconii CENA392 as revealed using long-read genome sequencing.</title>
        <authorList>
            <person name="Dextro R.B."/>
            <person name="Delbaje E."/>
            <person name="Freitas P.N.N."/>
            <person name="Geraldes V."/>
            <person name="Pinto E."/>
            <person name="Long P.F."/>
            <person name="Fiore M.F."/>
        </authorList>
    </citation>
    <scope>NUCLEOTIDE SEQUENCE [LARGE SCALE GENOMIC DNA]</scope>
    <source>
        <strain evidence="2 3">CENA392</strain>
    </source>
</reference>
<dbReference type="EMBL" id="CP124543">
    <property type="protein sequence ID" value="WGV26619.1"/>
    <property type="molecule type" value="Genomic_DNA"/>
</dbReference>
<organism evidence="2 3">
    <name type="scientific">Halotia branconii CENA392</name>
    <dbReference type="NCBI Taxonomy" id="1539056"/>
    <lineage>
        <taxon>Bacteria</taxon>
        <taxon>Bacillati</taxon>
        <taxon>Cyanobacteriota</taxon>
        <taxon>Cyanophyceae</taxon>
        <taxon>Nostocales</taxon>
        <taxon>Nodulariaceae</taxon>
        <taxon>Halotia</taxon>
    </lineage>
</organism>
<keyword evidence="3" id="KW-1185">Reference proteome</keyword>
<dbReference type="PANTHER" id="PTHR30383:SF5">
    <property type="entry name" value="SGNH HYDROLASE-TYPE ESTERASE DOMAIN-CONTAINING PROTEIN"/>
    <property type="match status" value="1"/>
</dbReference>
<accession>A0AAJ6NUA1</accession>
<dbReference type="PANTHER" id="PTHR30383">
    <property type="entry name" value="THIOESTERASE 1/PROTEASE 1/LYSOPHOSPHOLIPASE L1"/>
    <property type="match status" value="1"/>
</dbReference>
<dbReference type="InterPro" id="IPR051532">
    <property type="entry name" value="Ester_Hydrolysis_Enzymes"/>
</dbReference>